<dbReference type="GO" id="GO:0010181">
    <property type="term" value="F:FMN binding"/>
    <property type="evidence" value="ECO:0007669"/>
    <property type="project" value="InterPro"/>
</dbReference>
<dbReference type="PRINTS" id="PR00369">
    <property type="entry name" value="FLAVODOXIN"/>
</dbReference>
<evidence type="ECO:0000256" key="2">
    <source>
        <dbReference type="SAM" id="MobiDB-lite"/>
    </source>
</evidence>
<dbReference type="OrthoDB" id="1856718at2759"/>
<dbReference type="PROSITE" id="PS50902">
    <property type="entry name" value="FLAVODOXIN_LIKE"/>
    <property type="match status" value="1"/>
</dbReference>
<keyword evidence="1" id="KW-0285">Flavoprotein</keyword>
<comment type="caution">
    <text evidence="4">The sequence shown here is derived from an EMBL/GenBank/DDBJ whole genome shotgun (WGS) entry which is preliminary data.</text>
</comment>
<dbReference type="GO" id="GO:0050667">
    <property type="term" value="P:homocysteine metabolic process"/>
    <property type="evidence" value="ECO:0007669"/>
    <property type="project" value="TreeGrafter"/>
</dbReference>
<name>A0A150FU76_GONPE</name>
<evidence type="ECO:0000313" key="5">
    <source>
        <dbReference type="Proteomes" id="UP000075714"/>
    </source>
</evidence>
<dbReference type="GO" id="GO:0050660">
    <property type="term" value="F:flavin adenine dinucleotide binding"/>
    <property type="evidence" value="ECO:0007669"/>
    <property type="project" value="TreeGrafter"/>
</dbReference>
<dbReference type="Gene3D" id="3.40.50.360">
    <property type="match status" value="2"/>
</dbReference>
<dbReference type="GO" id="GO:0005829">
    <property type="term" value="C:cytosol"/>
    <property type="evidence" value="ECO:0007669"/>
    <property type="project" value="TreeGrafter"/>
</dbReference>
<protein>
    <recommendedName>
        <fullName evidence="3">Flavodoxin-like domain-containing protein</fullName>
    </recommendedName>
</protein>
<dbReference type="AlphaFoldDB" id="A0A150FU76"/>
<sequence length="239" mass="24818">MFALSFFACRRAKSCTSPSSIFQTGTGQEIARNLAAEALSKGFNASVTSLNELGFAAVSAKQTPLLVIVASSTGDGDPPDNATSQTGTGQEIARNLAAEALSKGFNASVTSLNELGFAAVSAKQTPLLVIVASSTGDGDPPDNATSFFTAMRRKPPPGEAASAAPLAGVRFTVLGLGDSNYTRFMYVPRSIKNRLAELGAAEFYRCAEADEVEGIEDVVEPWTDGLWPALREAAGASVS</sequence>
<gene>
    <name evidence="4" type="ORF">GPECTOR_722g878</name>
</gene>
<dbReference type="PANTHER" id="PTHR19384:SF84">
    <property type="entry name" value="METHIONINE SYNTHASE REDUCTASE"/>
    <property type="match status" value="1"/>
</dbReference>
<dbReference type="Pfam" id="PF00258">
    <property type="entry name" value="Flavodoxin_1"/>
    <property type="match status" value="2"/>
</dbReference>
<dbReference type="Proteomes" id="UP000075714">
    <property type="component" value="Unassembled WGS sequence"/>
</dbReference>
<accession>A0A150FU76</accession>
<dbReference type="PANTHER" id="PTHR19384">
    <property type="entry name" value="NITRIC OXIDE SYNTHASE-RELATED"/>
    <property type="match status" value="1"/>
</dbReference>
<evidence type="ECO:0000256" key="1">
    <source>
        <dbReference type="ARBA" id="ARBA00022630"/>
    </source>
</evidence>
<dbReference type="EMBL" id="LSYV01000718">
    <property type="protein sequence ID" value="KXZ41147.1"/>
    <property type="molecule type" value="Genomic_DNA"/>
</dbReference>
<dbReference type="GO" id="GO:0030586">
    <property type="term" value="F:[methionine synthase] reductase (NADPH) activity"/>
    <property type="evidence" value="ECO:0007669"/>
    <property type="project" value="TreeGrafter"/>
</dbReference>
<reference evidence="5" key="1">
    <citation type="journal article" date="2016" name="Nat. Commun.">
        <title>The Gonium pectorale genome demonstrates co-option of cell cycle regulation during the evolution of multicellularity.</title>
        <authorList>
            <person name="Hanschen E.R."/>
            <person name="Marriage T.N."/>
            <person name="Ferris P.J."/>
            <person name="Hamaji T."/>
            <person name="Toyoda A."/>
            <person name="Fujiyama A."/>
            <person name="Neme R."/>
            <person name="Noguchi H."/>
            <person name="Minakuchi Y."/>
            <person name="Suzuki M."/>
            <person name="Kawai-Toyooka H."/>
            <person name="Smith D.R."/>
            <person name="Sparks H."/>
            <person name="Anderson J."/>
            <person name="Bakaric R."/>
            <person name="Luria V."/>
            <person name="Karger A."/>
            <person name="Kirschner M.W."/>
            <person name="Durand P.M."/>
            <person name="Michod R.E."/>
            <person name="Nozaki H."/>
            <person name="Olson B.J."/>
        </authorList>
    </citation>
    <scope>NUCLEOTIDE SEQUENCE [LARGE SCALE GENOMIC DNA]</scope>
    <source>
        <strain evidence="5">NIES-2863</strain>
    </source>
</reference>
<dbReference type="STRING" id="33097.A0A150FU76"/>
<dbReference type="GO" id="GO:0009086">
    <property type="term" value="P:methionine biosynthetic process"/>
    <property type="evidence" value="ECO:0007669"/>
    <property type="project" value="TreeGrafter"/>
</dbReference>
<organism evidence="4 5">
    <name type="scientific">Gonium pectorale</name>
    <name type="common">Green alga</name>
    <dbReference type="NCBI Taxonomy" id="33097"/>
    <lineage>
        <taxon>Eukaryota</taxon>
        <taxon>Viridiplantae</taxon>
        <taxon>Chlorophyta</taxon>
        <taxon>core chlorophytes</taxon>
        <taxon>Chlorophyceae</taxon>
        <taxon>CS clade</taxon>
        <taxon>Chlamydomonadales</taxon>
        <taxon>Volvocaceae</taxon>
        <taxon>Gonium</taxon>
    </lineage>
</organism>
<evidence type="ECO:0000313" key="4">
    <source>
        <dbReference type="EMBL" id="KXZ41147.1"/>
    </source>
</evidence>
<proteinExistence type="predicted"/>
<dbReference type="InterPro" id="IPR001094">
    <property type="entry name" value="Flavdoxin-like"/>
</dbReference>
<keyword evidence="5" id="KW-1185">Reference proteome</keyword>
<feature type="domain" description="Flavodoxin-like" evidence="3">
    <location>
        <begin position="78"/>
        <end position="227"/>
    </location>
</feature>
<dbReference type="InterPro" id="IPR029039">
    <property type="entry name" value="Flavoprotein-like_sf"/>
</dbReference>
<dbReference type="InterPro" id="IPR008254">
    <property type="entry name" value="Flavodoxin/NO_synth"/>
</dbReference>
<evidence type="ECO:0000259" key="3">
    <source>
        <dbReference type="PROSITE" id="PS50902"/>
    </source>
</evidence>
<dbReference type="SUPFAM" id="SSF52218">
    <property type="entry name" value="Flavoproteins"/>
    <property type="match status" value="2"/>
</dbReference>
<feature type="region of interest" description="Disordered" evidence="2">
    <location>
        <begin position="70"/>
        <end position="89"/>
    </location>
</feature>